<feature type="domain" description="C2H2-type" evidence="6">
    <location>
        <begin position="92"/>
        <end position="115"/>
    </location>
</feature>
<feature type="region of interest" description="Disordered" evidence="5">
    <location>
        <begin position="263"/>
        <end position="288"/>
    </location>
</feature>
<dbReference type="PROSITE" id="PS00028">
    <property type="entry name" value="ZINC_FINGER_C2H2_1"/>
    <property type="match status" value="1"/>
</dbReference>
<reference evidence="7" key="1">
    <citation type="submission" date="2020-05" db="UniProtKB">
        <authorList>
            <consortium name="EnsemblMetazoa"/>
        </authorList>
    </citation>
    <scope>IDENTIFICATION</scope>
    <source>
        <strain evidence="7">TTRI</strain>
    </source>
</reference>
<dbReference type="VEuPathDB" id="VectorBase:GAUT008491"/>
<organism evidence="7 8">
    <name type="scientific">Glossina austeni</name>
    <name type="common">Savannah tsetse fly</name>
    <dbReference type="NCBI Taxonomy" id="7395"/>
    <lineage>
        <taxon>Eukaryota</taxon>
        <taxon>Metazoa</taxon>
        <taxon>Ecdysozoa</taxon>
        <taxon>Arthropoda</taxon>
        <taxon>Hexapoda</taxon>
        <taxon>Insecta</taxon>
        <taxon>Pterygota</taxon>
        <taxon>Neoptera</taxon>
        <taxon>Endopterygota</taxon>
        <taxon>Diptera</taxon>
        <taxon>Brachycera</taxon>
        <taxon>Muscomorpha</taxon>
        <taxon>Hippoboscoidea</taxon>
        <taxon>Glossinidae</taxon>
        <taxon>Glossina</taxon>
    </lineage>
</organism>
<feature type="region of interest" description="Disordered" evidence="5">
    <location>
        <begin position="1"/>
        <end position="64"/>
    </location>
</feature>
<keyword evidence="4" id="KW-0862">Zinc</keyword>
<keyword evidence="3" id="KW-0863">Zinc-finger</keyword>
<evidence type="ECO:0000256" key="3">
    <source>
        <dbReference type="ARBA" id="ARBA00022771"/>
    </source>
</evidence>
<evidence type="ECO:0000313" key="8">
    <source>
        <dbReference type="Proteomes" id="UP000078200"/>
    </source>
</evidence>
<keyword evidence="8" id="KW-1185">Reference proteome</keyword>
<evidence type="ECO:0000256" key="1">
    <source>
        <dbReference type="ARBA" id="ARBA00022723"/>
    </source>
</evidence>
<feature type="compositionally biased region" description="Polar residues" evidence="5">
    <location>
        <begin position="42"/>
        <end position="64"/>
    </location>
</feature>
<dbReference type="STRING" id="7395.A0A1A9ULP7"/>
<accession>A0A1A9ULP7</accession>
<sequence>MEQSRPAYTVTGGAREETVCPSNNATDADSTPKSSAKRRSSIMRSTNRSNTATGSDSENSNDSWTTKEYSTKFIMRYGREYSKSKNGKPFVCPVPGCEKRYKTINGIRYHAKKGHREKVRKRFMCSCGKCYKDAQGLKSHAFMIHKSSPKNVLDEYEFLGFESEDSNDSWTTEGYSYNNIDNSRVKVRKRFMCSCGKCYKDAHRLESHALMIHNSSPKNVLAIPKVSGPVEGAEFTLDDMPSCSSVCLGRIVTTAAVHREPLTTIAGGANRRRRRRSSSCSTEDGDTS</sequence>
<dbReference type="AlphaFoldDB" id="A0A1A9ULP7"/>
<dbReference type="GO" id="GO:0005634">
    <property type="term" value="C:nucleus"/>
    <property type="evidence" value="ECO:0007669"/>
    <property type="project" value="TreeGrafter"/>
</dbReference>
<dbReference type="Gene3D" id="3.30.160.60">
    <property type="entry name" value="Classic Zinc Finger"/>
    <property type="match status" value="1"/>
</dbReference>
<dbReference type="InterPro" id="IPR051580">
    <property type="entry name" value="ZnF-Chromatin_assoc"/>
</dbReference>
<dbReference type="InterPro" id="IPR036236">
    <property type="entry name" value="Znf_C2H2_sf"/>
</dbReference>
<dbReference type="GO" id="GO:0008270">
    <property type="term" value="F:zinc ion binding"/>
    <property type="evidence" value="ECO:0007669"/>
    <property type="project" value="UniProtKB-KW"/>
</dbReference>
<dbReference type="SMART" id="SM00355">
    <property type="entry name" value="ZnF_C2H2"/>
    <property type="match status" value="3"/>
</dbReference>
<dbReference type="EnsemblMetazoa" id="GAUT008491-RA">
    <property type="protein sequence ID" value="GAUT008491-PA"/>
    <property type="gene ID" value="GAUT008491"/>
</dbReference>
<proteinExistence type="predicted"/>
<feature type="compositionally biased region" description="Polar residues" evidence="5">
    <location>
        <begin position="20"/>
        <end position="34"/>
    </location>
</feature>
<evidence type="ECO:0000256" key="5">
    <source>
        <dbReference type="SAM" id="MobiDB-lite"/>
    </source>
</evidence>
<keyword evidence="2" id="KW-0677">Repeat</keyword>
<evidence type="ECO:0000256" key="2">
    <source>
        <dbReference type="ARBA" id="ARBA00022737"/>
    </source>
</evidence>
<name>A0A1A9ULP7_GLOAU</name>
<keyword evidence="1" id="KW-0479">Metal-binding</keyword>
<evidence type="ECO:0000259" key="6">
    <source>
        <dbReference type="PROSITE" id="PS00028"/>
    </source>
</evidence>
<evidence type="ECO:0000313" key="7">
    <source>
        <dbReference type="EnsemblMetazoa" id="GAUT008491-PA"/>
    </source>
</evidence>
<dbReference type="PANTHER" id="PTHR23057:SF0">
    <property type="entry name" value="JUXTAPOSED WITH ANOTHER ZINC FINGER PROTEIN 1"/>
    <property type="match status" value="1"/>
</dbReference>
<protein>
    <recommendedName>
        <fullName evidence="6">C2H2-type domain-containing protein</fullName>
    </recommendedName>
</protein>
<evidence type="ECO:0000256" key="4">
    <source>
        <dbReference type="ARBA" id="ARBA00022833"/>
    </source>
</evidence>
<dbReference type="SUPFAM" id="SSF57667">
    <property type="entry name" value="beta-beta-alpha zinc fingers"/>
    <property type="match status" value="1"/>
</dbReference>
<dbReference type="PANTHER" id="PTHR23057">
    <property type="entry name" value="JUXTAPOSED WITH ANOTHER ZINC FINGER PROTEIN 1"/>
    <property type="match status" value="1"/>
</dbReference>
<dbReference type="InterPro" id="IPR013087">
    <property type="entry name" value="Znf_C2H2_type"/>
</dbReference>
<dbReference type="Proteomes" id="UP000078200">
    <property type="component" value="Unassembled WGS sequence"/>
</dbReference>